<name>A0A0R1MIH7_9LACO</name>
<dbReference type="InterPro" id="IPR029021">
    <property type="entry name" value="Prot-tyrosine_phosphatase-like"/>
</dbReference>
<dbReference type="PROSITE" id="PS00383">
    <property type="entry name" value="TYR_PHOSPHATASE_1"/>
    <property type="match status" value="1"/>
</dbReference>
<evidence type="ECO:0000313" key="2">
    <source>
        <dbReference type="EMBL" id="KRL05732.1"/>
    </source>
</evidence>
<evidence type="ECO:0000256" key="1">
    <source>
        <dbReference type="ARBA" id="ARBA00009580"/>
    </source>
</evidence>
<dbReference type="SUPFAM" id="SSF52799">
    <property type="entry name" value="(Phosphotyrosine protein) phosphatases II"/>
    <property type="match status" value="1"/>
</dbReference>
<dbReference type="GO" id="GO:0004721">
    <property type="term" value="F:phosphoprotein phosphatase activity"/>
    <property type="evidence" value="ECO:0007669"/>
    <property type="project" value="InterPro"/>
</dbReference>
<organism evidence="2 3">
    <name type="scientific">Liquorilactobacillus oeni DSM 19972</name>
    <dbReference type="NCBI Taxonomy" id="1423777"/>
    <lineage>
        <taxon>Bacteria</taxon>
        <taxon>Bacillati</taxon>
        <taxon>Bacillota</taxon>
        <taxon>Bacilli</taxon>
        <taxon>Lactobacillales</taxon>
        <taxon>Lactobacillaceae</taxon>
        <taxon>Liquorilactobacillus</taxon>
    </lineage>
</organism>
<dbReference type="EMBL" id="AZEH01000020">
    <property type="protein sequence ID" value="KRL05732.1"/>
    <property type="molecule type" value="Genomic_DNA"/>
</dbReference>
<dbReference type="STRING" id="1423777.FD46_GL000483"/>
<comment type="caution">
    <text evidence="2">The sequence shown here is derived from an EMBL/GenBank/DDBJ whole genome shotgun (WGS) entry which is preliminary data.</text>
</comment>
<gene>
    <name evidence="2" type="ORF">FD46_GL000483</name>
</gene>
<dbReference type="Pfam" id="PF13350">
    <property type="entry name" value="Y_phosphatase3"/>
    <property type="match status" value="1"/>
</dbReference>
<keyword evidence="3" id="KW-1185">Reference proteome</keyword>
<dbReference type="PANTHER" id="PTHR31126:SF1">
    <property type="entry name" value="TYROSINE SPECIFIC PROTEIN PHOSPHATASES DOMAIN-CONTAINING PROTEIN"/>
    <property type="match status" value="1"/>
</dbReference>
<evidence type="ECO:0000313" key="3">
    <source>
        <dbReference type="Proteomes" id="UP000051686"/>
    </source>
</evidence>
<protein>
    <submittedName>
        <fullName evidence="2">Protein tyrosine serine phosphatase</fullName>
    </submittedName>
</protein>
<dbReference type="Proteomes" id="UP000051686">
    <property type="component" value="Unassembled WGS sequence"/>
</dbReference>
<comment type="similarity">
    <text evidence="1">Belongs to the protein-tyrosine phosphatase family.</text>
</comment>
<proteinExistence type="inferred from homology"/>
<dbReference type="InterPro" id="IPR016130">
    <property type="entry name" value="Tyr_Pase_AS"/>
</dbReference>
<dbReference type="PATRIC" id="fig|1423777.3.peg.504"/>
<dbReference type="PANTHER" id="PTHR31126">
    <property type="entry name" value="TYROSINE-PROTEIN PHOSPHATASE"/>
    <property type="match status" value="1"/>
</dbReference>
<accession>A0A0R1MIH7</accession>
<dbReference type="InterPro" id="IPR026893">
    <property type="entry name" value="Tyr/Ser_Pase_IphP-type"/>
</dbReference>
<dbReference type="Gene3D" id="3.90.190.10">
    <property type="entry name" value="Protein tyrosine phosphatase superfamily"/>
    <property type="match status" value="1"/>
</dbReference>
<sequence>MIYLTIDYEKTTSITNLRDIGGYPAEEGRLKSGIFFRSGELCSLSNKDTDLLEKGLHLKKIYDFRRPAEIESRPDVSLPNIAYENISIISSPGQANPSLKNMVITTNIEKYMFSVYSELVLSTSAQIGYHHFLRELLATPQPIIFHCFAGKDRTGFAAALLLKIAGVNTDDIYADYLKTNEARKAENAKILQQFSTRLSNEKLKALAVSLNVKAEYLQHAFKLIREKFGSFDNYLQDGLQLENGYVDKFRQLYIS</sequence>
<reference evidence="2 3" key="1">
    <citation type="journal article" date="2015" name="Genome Announc.">
        <title>Expanding the biotechnology potential of lactobacilli through comparative genomics of 213 strains and associated genera.</title>
        <authorList>
            <person name="Sun Z."/>
            <person name="Harris H.M."/>
            <person name="McCann A."/>
            <person name="Guo C."/>
            <person name="Argimon S."/>
            <person name="Zhang W."/>
            <person name="Yang X."/>
            <person name="Jeffery I.B."/>
            <person name="Cooney J.C."/>
            <person name="Kagawa T.F."/>
            <person name="Liu W."/>
            <person name="Song Y."/>
            <person name="Salvetti E."/>
            <person name="Wrobel A."/>
            <person name="Rasinkangas P."/>
            <person name="Parkhill J."/>
            <person name="Rea M.C."/>
            <person name="O'Sullivan O."/>
            <person name="Ritari J."/>
            <person name="Douillard F.P."/>
            <person name="Paul Ross R."/>
            <person name="Yang R."/>
            <person name="Briner A.E."/>
            <person name="Felis G.E."/>
            <person name="de Vos W.M."/>
            <person name="Barrangou R."/>
            <person name="Klaenhammer T.R."/>
            <person name="Caufield P.W."/>
            <person name="Cui Y."/>
            <person name="Zhang H."/>
            <person name="O'Toole P.W."/>
        </authorList>
    </citation>
    <scope>NUCLEOTIDE SEQUENCE [LARGE SCALE GENOMIC DNA]</scope>
    <source>
        <strain evidence="2 3">DSM 19972</strain>
    </source>
</reference>
<dbReference type="AlphaFoldDB" id="A0A0R1MIH7"/>